<reference evidence="2" key="1">
    <citation type="journal article" date="2019" name="Int. J. Syst. Evol. Microbiol.">
        <title>The Global Catalogue of Microorganisms (GCM) 10K type strain sequencing project: providing services to taxonomists for standard genome sequencing and annotation.</title>
        <authorList>
            <consortium name="The Broad Institute Genomics Platform"/>
            <consortium name="The Broad Institute Genome Sequencing Center for Infectious Disease"/>
            <person name="Wu L."/>
            <person name="Ma J."/>
        </authorList>
    </citation>
    <scope>NUCLEOTIDE SEQUENCE [LARGE SCALE GENOMIC DNA]</scope>
    <source>
        <strain evidence="2">WYCCWR 12678</strain>
    </source>
</reference>
<comment type="caution">
    <text evidence="1">The sequence shown here is derived from an EMBL/GenBank/DDBJ whole genome shotgun (WGS) entry which is preliminary data.</text>
</comment>
<sequence>MSIAEYYGWTYQPVSAGKIKAECMACGSEMHAQRESVMYECERCMNEQGE</sequence>
<dbReference type="EMBL" id="JBHSHC010000116">
    <property type="protein sequence ID" value="MFC4769066.1"/>
    <property type="molecule type" value="Genomic_DNA"/>
</dbReference>
<organism evidence="1 2">
    <name type="scientific">Effusibacillus consociatus</name>
    <dbReference type="NCBI Taxonomy" id="1117041"/>
    <lineage>
        <taxon>Bacteria</taxon>
        <taxon>Bacillati</taxon>
        <taxon>Bacillota</taxon>
        <taxon>Bacilli</taxon>
        <taxon>Bacillales</taxon>
        <taxon>Alicyclobacillaceae</taxon>
        <taxon>Effusibacillus</taxon>
    </lineage>
</organism>
<evidence type="ECO:0000313" key="1">
    <source>
        <dbReference type="EMBL" id="MFC4769066.1"/>
    </source>
</evidence>
<accession>A0ABV9Q3I6</accession>
<keyword evidence="2" id="KW-1185">Reference proteome</keyword>
<gene>
    <name evidence="1" type="ORF">ACFO8Q_17180</name>
</gene>
<protein>
    <recommendedName>
        <fullName evidence="3">YhfH family protein</fullName>
    </recommendedName>
</protein>
<dbReference type="Proteomes" id="UP001596002">
    <property type="component" value="Unassembled WGS sequence"/>
</dbReference>
<name>A0ABV9Q3I6_9BACL</name>
<dbReference type="RefSeq" id="WP_380027166.1">
    <property type="nucleotide sequence ID" value="NZ_JBHSHC010000116.1"/>
</dbReference>
<evidence type="ECO:0008006" key="3">
    <source>
        <dbReference type="Google" id="ProtNLM"/>
    </source>
</evidence>
<proteinExistence type="predicted"/>
<evidence type="ECO:0000313" key="2">
    <source>
        <dbReference type="Proteomes" id="UP001596002"/>
    </source>
</evidence>